<dbReference type="GO" id="GO:0003677">
    <property type="term" value="F:DNA binding"/>
    <property type="evidence" value="ECO:0007669"/>
    <property type="project" value="InterPro"/>
</dbReference>
<evidence type="ECO:0000313" key="2">
    <source>
        <dbReference type="EMBL" id="MBQ0268713.1"/>
    </source>
</evidence>
<dbReference type="Pfam" id="PF01381">
    <property type="entry name" value="HTH_3"/>
    <property type="match status" value="1"/>
</dbReference>
<dbReference type="EMBL" id="JAGKLY010000003">
    <property type="protein sequence ID" value="MBQ0268713.1"/>
    <property type="molecule type" value="Genomic_DNA"/>
</dbReference>
<accession>A0A345LVG3</accession>
<dbReference type="AlphaFoldDB" id="A0A345LVG3"/>
<keyword evidence="5" id="KW-1185">Reference proteome</keyword>
<gene>
    <name evidence="2" type="ORF">J7T18_10440</name>
    <name evidence="3" type="ORF">NLX89_13175</name>
</gene>
<evidence type="ECO:0000313" key="5">
    <source>
        <dbReference type="Proteomes" id="UP001252207"/>
    </source>
</evidence>
<dbReference type="InterPro" id="IPR001387">
    <property type="entry name" value="Cro/C1-type_HTH"/>
</dbReference>
<name>A0A345LVG3_9GAMM</name>
<dbReference type="EMBL" id="JANAVW010000001">
    <property type="protein sequence ID" value="MDT0134294.1"/>
    <property type="molecule type" value="Genomic_DNA"/>
</dbReference>
<dbReference type="Proteomes" id="UP001252207">
    <property type="component" value="Unassembled WGS sequence"/>
</dbReference>
<evidence type="ECO:0000313" key="4">
    <source>
        <dbReference type="Proteomes" id="UP000674270"/>
    </source>
</evidence>
<dbReference type="KEGG" id="prq:CYG50_08780"/>
<dbReference type="CDD" id="cd00093">
    <property type="entry name" value="HTH_XRE"/>
    <property type="match status" value="1"/>
</dbReference>
<dbReference type="SUPFAM" id="SSF47413">
    <property type="entry name" value="lambda repressor-like DNA-binding domains"/>
    <property type="match status" value="1"/>
</dbReference>
<dbReference type="Gene3D" id="1.10.260.40">
    <property type="entry name" value="lambda repressor-like DNA-binding domains"/>
    <property type="match status" value="1"/>
</dbReference>
<reference evidence="2" key="1">
    <citation type="submission" date="2021-03" db="EMBL/GenBank/DDBJ databases">
        <authorList>
            <person name="Stanton E."/>
        </authorList>
    </citation>
    <scope>NUCLEOTIDE SEQUENCE</scope>
    <source>
        <strain evidence="2">2020EL-00113</strain>
    </source>
</reference>
<sequence length="101" mass="11579">MINNDLISTLVMKEQAETVQENEEDSDECYSELQVRQALINQLKKARLANNLTQMQIAEKMQTQKQNVSRLEKAQFDPKLGTLLKYAEAVGMRITLDFSSK</sequence>
<comment type="caution">
    <text evidence="2">The sequence shown here is derived from an EMBL/GenBank/DDBJ whole genome shotgun (WGS) entry which is preliminary data.</text>
</comment>
<dbReference type="GeneID" id="89490710"/>
<protein>
    <submittedName>
        <fullName evidence="3">Helix-turn-helix domain-containing protein</fullName>
    </submittedName>
    <submittedName>
        <fullName evidence="2">Helix-turn-helix transcriptional regulator</fullName>
    </submittedName>
</protein>
<dbReference type="Proteomes" id="UP000674270">
    <property type="component" value="Unassembled WGS sequence"/>
</dbReference>
<organism evidence="2 4">
    <name type="scientific">Providencia huaxiensis</name>
    <dbReference type="NCBI Taxonomy" id="2027290"/>
    <lineage>
        <taxon>Bacteria</taxon>
        <taxon>Pseudomonadati</taxon>
        <taxon>Pseudomonadota</taxon>
        <taxon>Gammaproteobacteria</taxon>
        <taxon>Enterobacterales</taxon>
        <taxon>Morganellaceae</taxon>
        <taxon>Providencia</taxon>
    </lineage>
</organism>
<dbReference type="RefSeq" id="WP_102139587.1">
    <property type="nucleotide sequence ID" value="NZ_CP031123.2"/>
</dbReference>
<dbReference type="PROSITE" id="PS50943">
    <property type="entry name" value="HTH_CROC1"/>
    <property type="match status" value="1"/>
</dbReference>
<dbReference type="OrthoDB" id="9792093at2"/>
<dbReference type="InterPro" id="IPR010982">
    <property type="entry name" value="Lambda_DNA-bd_dom_sf"/>
</dbReference>
<evidence type="ECO:0000259" key="1">
    <source>
        <dbReference type="PROSITE" id="PS50943"/>
    </source>
</evidence>
<evidence type="ECO:0000313" key="3">
    <source>
        <dbReference type="EMBL" id="MDT0134294.1"/>
    </source>
</evidence>
<reference evidence="3 5" key="2">
    <citation type="submission" date="2022-06" db="EMBL/GenBank/DDBJ databases">
        <title>Chromosome and plasmid sequencings of Enterobacteriales species co-exiting double carbapenemases.</title>
        <authorList>
            <person name="Fu Y."/>
        </authorList>
    </citation>
    <scope>NUCLEOTIDE SEQUENCE [LARGE SCALE GENOMIC DNA]</scope>
    <source>
        <strain evidence="3 5">21030615019</strain>
    </source>
</reference>
<feature type="domain" description="HTH cro/C1-type" evidence="1">
    <location>
        <begin position="43"/>
        <end position="98"/>
    </location>
</feature>
<dbReference type="SMART" id="SM00530">
    <property type="entry name" value="HTH_XRE"/>
    <property type="match status" value="1"/>
</dbReference>
<proteinExistence type="predicted"/>